<gene>
    <name evidence="5" type="primary">thpR</name>
    <name evidence="6" type="ORF">DSO09_02125</name>
    <name evidence="5" type="ORF">EF809_04635</name>
</gene>
<keyword evidence="3" id="KW-0175">Coiled coil</keyword>
<feature type="short sequence motif" description="HXTX 2" evidence="2">
    <location>
        <begin position="127"/>
        <end position="130"/>
    </location>
</feature>
<dbReference type="Proteomes" id="UP000316080">
    <property type="component" value="Unassembled WGS sequence"/>
</dbReference>
<feature type="coiled-coil region" evidence="3">
    <location>
        <begin position="13"/>
        <end position="40"/>
    </location>
</feature>
<comment type="catalytic activity">
    <reaction evidence="2">
        <text>a 3'-end 2',3'-cyclophospho-ribonucleotide-RNA + H2O = a 3'-end 2'-phospho-ribonucleotide-RNA + H(+)</text>
        <dbReference type="Rhea" id="RHEA:11828"/>
        <dbReference type="Rhea" id="RHEA-COMP:10464"/>
        <dbReference type="Rhea" id="RHEA-COMP:17353"/>
        <dbReference type="ChEBI" id="CHEBI:15377"/>
        <dbReference type="ChEBI" id="CHEBI:15378"/>
        <dbReference type="ChEBI" id="CHEBI:83064"/>
        <dbReference type="ChEBI" id="CHEBI:173113"/>
        <dbReference type="EC" id="3.1.4.58"/>
    </reaction>
</comment>
<dbReference type="GO" id="GO:0004113">
    <property type="term" value="F:2',3'-cyclic-nucleotide 3'-phosphodiesterase activity"/>
    <property type="evidence" value="ECO:0007669"/>
    <property type="project" value="InterPro"/>
</dbReference>
<accession>A0A520KES9</accession>
<dbReference type="EMBL" id="QNVI01000024">
    <property type="protein sequence ID" value="TDA39548.1"/>
    <property type="molecule type" value="Genomic_DNA"/>
</dbReference>
<organism evidence="5 7">
    <name type="scientific">Thermoproteota archaeon</name>
    <dbReference type="NCBI Taxonomy" id="2056631"/>
    <lineage>
        <taxon>Archaea</taxon>
        <taxon>Thermoproteota</taxon>
    </lineage>
</organism>
<dbReference type="InterPro" id="IPR009097">
    <property type="entry name" value="Cyclic_Pdiesterase"/>
</dbReference>
<dbReference type="PANTHER" id="PTHR35561">
    <property type="entry name" value="RNA 2',3'-CYCLIC PHOSPHODIESTERASE"/>
    <property type="match status" value="1"/>
</dbReference>
<feature type="domain" description="Phosphoesterase HXTX" evidence="4">
    <location>
        <begin position="12"/>
        <end position="92"/>
    </location>
</feature>
<evidence type="ECO:0000256" key="3">
    <source>
        <dbReference type="SAM" id="Coils"/>
    </source>
</evidence>
<comment type="similarity">
    <text evidence="2">Belongs to the 2H phosphoesterase superfamily. ThpR family.</text>
</comment>
<dbReference type="PANTHER" id="PTHR35561:SF1">
    <property type="entry name" value="RNA 2',3'-CYCLIC PHOSPHODIESTERASE"/>
    <property type="match status" value="1"/>
</dbReference>
<sequence length="185" mass="22134">MEVIRAFIAFEIDENIKNEIMKIENKIKENEIDVKLVERENLHITLKFLGNVEGRLLEKIFNMLDNIKEKKFEISIEDIGAFPNEKYMRVLWVGIKEGRENIIRIQKELDNKLLPLGFKKEEDFIPHITFGRIRSFKNKEKLMKIFEEYRGYFFGKCIIDRLVLKKSILTPHGPIYHNLKEVFFD</sequence>
<dbReference type="SUPFAM" id="SSF55144">
    <property type="entry name" value="LigT-like"/>
    <property type="match status" value="1"/>
</dbReference>
<feature type="active site" description="Proton donor" evidence="2">
    <location>
        <position position="43"/>
    </location>
</feature>
<proteinExistence type="inferred from homology"/>
<dbReference type="GO" id="GO:0008664">
    <property type="term" value="F:RNA 2',3'-cyclic 3'-phosphodiesterase activity"/>
    <property type="evidence" value="ECO:0007669"/>
    <property type="project" value="UniProtKB-EC"/>
</dbReference>
<evidence type="ECO:0000313" key="6">
    <source>
        <dbReference type="EMBL" id="TDA39548.1"/>
    </source>
</evidence>
<feature type="domain" description="Phosphoesterase HXTX" evidence="4">
    <location>
        <begin position="96"/>
        <end position="176"/>
    </location>
</feature>
<feature type="active site" description="Proton acceptor" evidence="2">
    <location>
        <position position="127"/>
    </location>
</feature>
<evidence type="ECO:0000256" key="1">
    <source>
        <dbReference type="ARBA" id="ARBA00022801"/>
    </source>
</evidence>
<feature type="short sequence motif" description="HXTX 1" evidence="2">
    <location>
        <begin position="43"/>
        <end position="46"/>
    </location>
</feature>
<reference evidence="5 7" key="2">
    <citation type="journal article" date="2019" name="Nat. Microbiol.">
        <title>Wide diversity of methane and short-chain alkane metabolisms in uncultured archaea.</title>
        <authorList>
            <person name="Borrel G."/>
            <person name="Adam P.S."/>
            <person name="McKay L.J."/>
            <person name="Chen L.X."/>
            <person name="Sierra-Garcia I.N."/>
            <person name="Sieber C.M."/>
            <person name="Letourneur Q."/>
            <person name="Ghozlane A."/>
            <person name="Andersen G.L."/>
            <person name="Li W.J."/>
            <person name="Hallam S.J."/>
            <person name="Muyzer G."/>
            <person name="de Oliveira V.M."/>
            <person name="Inskeep W.P."/>
            <person name="Banfield J.F."/>
            <person name="Gribaldo S."/>
        </authorList>
    </citation>
    <scope>NUCLEOTIDE SEQUENCE [LARGE SCALE GENOMIC DNA]</scope>
    <source>
        <strain evidence="5">Verst-YHS</strain>
    </source>
</reference>
<evidence type="ECO:0000313" key="5">
    <source>
        <dbReference type="EMBL" id="RZN55747.1"/>
    </source>
</evidence>
<evidence type="ECO:0000259" key="4">
    <source>
        <dbReference type="Pfam" id="PF02834"/>
    </source>
</evidence>
<comment type="function">
    <text evidence="2">Hydrolyzes RNA 2',3'-cyclic phosphodiester to an RNA 2'-phosphomonoester.</text>
</comment>
<keyword evidence="1 2" id="KW-0378">Hydrolase</keyword>
<dbReference type="AlphaFoldDB" id="A0A520KES9"/>
<name>A0A520KES9_9CREN</name>
<evidence type="ECO:0000256" key="2">
    <source>
        <dbReference type="HAMAP-Rule" id="MF_01940"/>
    </source>
</evidence>
<comment type="caution">
    <text evidence="5">The sequence shown here is derived from an EMBL/GenBank/DDBJ whole genome shotgun (WGS) entry which is preliminary data.</text>
</comment>
<reference evidence="6 8" key="1">
    <citation type="journal article" date="2019" name="Nat. Microbiol.">
        <title>Expanding anaerobic alkane metabolism in the domain of Archaea.</title>
        <authorList>
            <person name="Wang Y."/>
            <person name="Wegener G."/>
            <person name="Hou J."/>
            <person name="Wang F."/>
            <person name="Xiao X."/>
        </authorList>
    </citation>
    <scope>NUCLEOTIDE SEQUENCE [LARGE SCALE GENOMIC DNA]</scope>
    <source>
        <strain evidence="6">WYZ-LMO11</strain>
    </source>
</reference>
<dbReference type="EC" id="3.1.4.58" evidence="2"/>
<dbReference type="Proteomes" id="UP000317265">
    <property type="component" value="Unassembled WGS sequence"/>
</dbReference>
<dbReference type="Gene3D" id="3.90.1140.10">
    <property type="entry name" value="Cyclic phosphodiesterase"/>
    <property type="match status" value="1"/>
</dbReference>
<dbReference type="InterPro" id="IPR004175">
    <property type="entry name" value="RNA_CPDase"/>
</dbReference>
<dbReference type="InterPro" id="IPR014051">
    <property type="entry name" value="Phosphoesterase_HXTX"/>
</dbReference>
<evidence type="ECO:0000313" key="7">
    <source>
        <dbReference type="Proteomes" id="UP000316080"/>
    </source>
</evidence>
<dbReference type="HAMAP" id="MF_01940">
    <property type="entry name" value="RNA_CPDase"/>
    <property type="match status" value="1"/>
</dbReference>
<dbReference type="Pfam" id="PF02834">
    <property type="entry name" value="LigT_PEase"/>
    <property type="match status" value="2"/>
</dbReference>
<protein>
    <recommendedName>
        <fullName evidence="2">RNA 2',3'-cyclic phosphodiesterase</fullName>
        <shortName evidence="2">RNA 2',3'-CPDase</shortName>
        <ecNumber evidence="2">3.1.4.58</ecNumber>
    </recommendedName>
</protein>
<dbReference type="NCBIfam" id="TIGR02258">
    <property type="entry name" value="2_5_ligase"/>
    <property type="match status" value="1"/>
</dbReference>
<evidence type="ECO:0000313" key="8">
    <source>
        <dbReference type="Proteomes" id="UP000317265"/>
    </source>
</evidence>
<dbReference type="EMBL" id="RXIH01000036">
    <property type="protein sequence ID" value="RZN55747.1"/>
    <property type="molecule type" value="Genomic_DNA"/>
</dbReference>